<comment type="caution">
    <text evidence="1">The sequence shown here is derived from an EMBL/GenBank/DDBJ whole genome shotgun (WGS) entry which is preliminary data.</text>
</comment>
<proteinExistence type="predicted"/>
<reference evidence="1" key="2">
    <citation type="journal article" date="2013" name="Mar. Genomics">
        <title>Expression of sulfatases in Rhodopirellula baltica and the diversity of sulfatases in the genus Rhodopirellula.</title>
        <authorList>
            <person name="Wegner C.E."/>
            <person name="Richter-Heitmann T."/>
            <person name="Klindworth A."/>
            <person name="Klockow C."/>
            <person name="Richter M."/>
            <person name="Achstetter T."/>
            <person name="Glockner F.O."/>
            <person name="Harder J."/>
        </authorList>
    </citation>
    <scope>NUCLEOTIDE SEQUENCE [LARGE SCALE GENOMIC DNA]</scope>
    <source>
        <strain evidence="1">6C</strain>
    </source>
</reference>
<evidence type="ECO:0000313" key="2">
    <source>
        <dbReference type="Proteomes" id="UP000011529"/>
    </source>
</evidence>
<evidence type="ECO:0000313" key="1">
    <source>
        <dbReference type="EMBL" id="EMB17799.1"/>
    </source>
</evidence>
<dbReference type="EMBL" id="ANMO01000085">
    <property type="protein sequence ID" value="EMB17799.1"/>
    <property type="molecule type" value="Genomic_DNA"/>
</dbReference>
<organism evidence="1 2">
    <name type="scientific">Rhodopirellula europaea 6C</name>
    <dbReference type="NCBI Taxonomy" id="1263867"/>
    <lineage>
        <taxon>Bacteria</taxon>
        <taxon>Pseudomonadati</taxon>
        <taxon>Planctomycetota</taxon>
        <taxon>Planctomycetia</taxon>
        <taxon>Pirellulales</taxon>
        <taxon>Pirellulaceae</taxon>
        <taxon>Rhodopirellula</taxon>
    </lineage>
</organism>
<keyword evidence="2" id="KW-1185">Reference proteome</keyword>
<gene>
    <name evidence="1" type="ORF">RE6C_01430</name>
</gene>
<dbReference type="AlphaFoldDB" id="M2B6F3"/>
<dbReference type="Proteomes" id="UP000011529">
    <property type="component" value="Unassembled WGS sequence"/>
</dbReference>
<protein>
    <submittedName>
        <fullName evidence="1">Uncharacterized protein</fullName>
    </submittedName>
</protein>
<sequence>MFTEHEMEGNLFGSGQTSRATLLILTFVPTAGGSPDRLSGYFRLRSYQSL</sequence>
<name>M2B6F3_9BACT</name>
<accession>M2B6F3</accession>
<reference evidence="1" key="1">
    <citation type="submission" date="2012-11" db="EMBL/GenBank/DDBJ databases">
        <title>Permanent draft genomes of Rhodopirellula europaea strain SH398 and 6C.</title>
        <authorList>
            <person name="Richter M."/>
            <person name="Richter-Heitmann T."/>
            <person name="Frank C."/>
            <person name="Harder J."/>
            <person name="Glockner F.O."/>
        </authorList>
    </citation>
    <scope>NUCLEOTIDE SEQUENCE</scope>
    <source>
        <strain evidence="1">6C</strain>
    </source>
</reference>